<evidence type="ECO:0000256" key="5">
    <source>
        <dbReference type="SAM" id="MobiDB-lite"/>
    </source>
</evidence>
<dbReference type="InterPro" id="IPR051885">
    <property type="entry name" value="CC_CF"/>
</dbReference>
<dbReference type="Pfam" id="PF13870">
    <property type="entry name" value="CCDC113_CCDC96_CC"/>
    <property type="match status" value="1"/>
</dbReference>
<accession>A0AAD7XKP7</accession>
<evidence type="ECO:0000256" key="4">
    <source>
        <dbReference type="SAM" id="Coils"/>
    </source>
</evidence>
<dbReference type="GO" id="GO:0060271">
    <property type="term" value="P:cilium assembly"/>
    <property type="evidence" value="ECO:0007669"/>
    <property type="project" value="TreeGrafter"/>
</dbReference>
<evidence type="ECO:0000313" key="8">
    <source>
        <dbReference type="Proteomes" id="UP001230188"/>
    </source>
</evidence>
<keyword evidence="2 4" id="KW-0175">Coiled coil</keyword>
<keyword evidence="8" id="KW-1185">Reference proteome</keyword>
<dbReference type="PANTHER" id="PTHR15654:SF1">
    <property type="entry name" value="COILED-COIL DOMAIN-CONTAINING PROTEIN 96"/>
    <property type="match status" value="1"/>
</dbReference>
<dbReference type="InterPro" id="IPR025254">
    <property type="entry name" value="CCDC113/CCDC96_CC"/>
</dbReference>
<dbReference type="InterPro" id="IPR035940">
    <property type="entry name" value="CAP_sf"/>
</dbReference>
<feature type="coiled-coil region" evidence="4">
    <location>
        <begin position="655"/>
        <end position="781"/>
    </location>
</feature>
<keyword evidence="3" id="KW-0966">Cell projection</keyword>
<dbReference type="AlphaFoldDB" id="A0AAD7XKP7"/>
<feature type="compositionally biased region" description="Basic and acidic residues" evidence="5">
    <location>
        <begin position="485"/>
        <end position="523"/>
    </location>
</feature>
<dbReference type="PANTHER" id="PTHR15654">
    <property type="entry name" value="COILED-COIL DOMAIN-CONTAINING PROTEIN 113-RELATED"/>
    <property type="match status" value="1"/>
</dbReference>
<evidence type="ECO:0000256" key="2">
    <source>
        <dbReference type="ARBA" id="ARBA00023054"/>
    </source>
</evidence>
<sequence length="809" mass="89473">MDEEVLRFCLEQVNASRSGKGLELDPVACELAQRHAQTMVEEGILGHVGPDGATPYQRYGLAGYRHHVRESVWGKDGEFGGVDLKELAAEARAGIRARGESKPASSIELATHAGFGVSRTARQFRYVEVIVTKAVELDAVSCPDTLMVPELTLSGTMTRRGAGPFCALAYYDPPPSSGTNDDEEALFYDDFGSERLAVAWPWDFVFEDGAFSTKLRLEPLRPGTYYVQLFVRGDPESIPYAGEVEGVELPGPASAPATGLVLVVVDDAADAAAAADESESESESTMVSSLSERAARSAARAAAREPDGAPLTAVVVVEKGLAPPEGFERKFFGPDDDDVDGGGGGFSLAFKRINIEEFDLAGEEREARVVVDVTVEPEVVTEDYECLDPETRLYARFAPAAEAVGFNAVVDLVVVRGASPHFTLGGGYEQVRVPAAAADGTSFFVCLKREGAGRSAYEEQQRGKIAAVTAAADEDELLDTTLTPEEVRARETERAKEARDAEKKLESEEREREETRKEEKQKEEVQRLLAEKDELLATNADLQRKLAAIMTTTTSKKDDASSSHEAEKQYSDALAAILETKQKAERMQAEADRQTFELQSKLDEKEYTAKKIAESFREFKREIATNAEHSRTGKPIPPRIIKQFEELEMKREAEVEKVRLKHINLRMTLRKLEQTLRAKEQLAEGLHLIDFEQLKIENQTLCEKIEERNDELAKLKKKNAANVQVLTHVKEKLQHVLAHNQKKRAHLADLDKQLAAARDNLTKAKAERDALRARNAKLKQRQGFANSALLVQDFERRKRSPTSRSATRS</sequence>
<dbReference type="GO" id="GO:0036064">
    <property type="term" value="C:ciliary basal body"/>
    <property type="evidence" value="ECO:0007669"/>
    <property type="project" value="TreeGrafter"/>
</dbReference>
<dbReference type="GO" id="GO:0005930">
    <property type="term" value="C:axoneme"/>
    <property type="evidence" value="ECO:0007669"/>
    <property type="project" value="TreeGrafter"/>
</dbReference>
<evidence type="ECO:0000256" key="3">
    <source>
        <dbReference type="ARBA" id="ARBA00023273"/>
    </source>
</evidence>
<dbReference type="Gene3D" id="3.40.33.10">
    <property type="entry name" value="CAP"/>
    <property type="match status" value="1"/>
</dbReference>
<comment type="caution">
    <text evidence="7">The sequence shown here is derived from an EMBL/GenBank/DDBJ whole genome shotgun (WGS) entry which is preliminary data.</text>
</comment>
<name>A0AAD7XKP7_9STRA</name>
<organism evidence="7 8">
    <name type="scientific">Chrysophaeum taylorii</name>
    <dbReference type="NCBI Taxonomy" id="2483200"/>
    <lineage>
        <taxon>Eukaryota</taxon>
        <taxon>Sar</taxon>
        <taxon>Stramenopiles</taxon>
        <taxon>Ochrophyta</taxon>
        <taxon>Pelagophyceae</taxon>
        <taxon>Pelagomonadales</taxon>
        <taxon>Pelagomonadaceae</taxon>
        <taxon>Chrysophaeum</taxon>
    </lineage>
</organism>
<dbReference type="Proteomes" id="UP001230188">
    <property type="component" value="Unassembled WGS sequence"/>
</dbReference>
<evidence type="ECO:0000259" key="6">
    <source>
        <dbReference type="Pfam" id="PF13870"/>
    </source>
</evidence>
<feature type="region of interest" description="Disordered" evidence="5">
    <location>
        <begin position="476"/>
        <end position="523"/>
    </location>
</feature>
<evidence type="ECO:0000256" key="1">
    <source>
        <dbReference type="ARBA" id="ARBA00004138"/>
    </source>
</evidence>
<feature type="domain" description="CCDC113/CCDC96 coiled-coil" evidence="6">
    <location>
        <begin position="650"/>
        <end position="798"/>
    </location>
</feature>
<evidence type="ECO:0000313" key="7">
    <source>
        <dbReference type="EMBL" id="KAJ8603148.1"/>
    </source>
</evidence>
<reference evidence="7" key="1">
    <citation type="submission" date="2023-01" db="EMBL/GenBank/DDBJ databases">
        <title>Metagenome sequencing of chrysophaentin producing Chrysophaeum taylorii.</title>
        <authorList>
            <person name="Davison J."/>
            <person name="Bewley C."/>
        </authorList>
    </citation>
    <scope>NUCLEOTIDE SEQUENCE</scope>
    <source>
        <strain evidence="7">NIES-1699</strain>
    </source>
</reference>
<gene>
    <name evidence="7" type="ORF">CTAYLR_004565</name>
</gene>
<protein>
    <recommendedName>
        <fullName evidence="6">CCDC113/CCDC96 coiled-coil domain-containing protein</fullName>
    </recommendedName>
</protein>
<proteinExistence type="predicted"/>
<comment type="subcellular location">
    <subcellularLocation>
        <location evidence="1">Cell projection</location>
        <location evidence="1">Cilium</location>
    </subcellularLocation>
</comment>
<dbReference type="EMBL" id="JAQMWT010000360">
    <property type="protein sequence ID" value="KAJ8603148.1"/>
    <property type="molecule type" value="Genomic_DNA"/>
</dbReference>